<dbReference type="Proteomes" id="UP000268857">
    <property type="component" value="Unassembled WGS sequence"/>
</dbReference>
<dbReference type="EMBL" id="RSCJ01000011">
    <property type="protein sequence ID" value="RUR80232.1"/>
    <property type="molecule type" value="Genomic_DNA"/>
</dbReference>
<evidence type="ECO:0000313" key="1">
    <source>
        <dbReference type="EMBL" id="RUR80232.1"/>
    </source>
</evidence>
<proteinExistence type="predicted"/>
<evidence type="ECO:0000313" key="2">
    <source>
        <dbReference type="Proteomes" id="UP000268857"/>
    </source>
</evidence>
<dbReference type="STRING" id="211165.GCA_000317285_01354"/>
<gene>
    <name evidence="1" type="ORF">PCC6912_30920</name>
</gene>
<sequence length="105" mass="11862">MIEHNVLQNSDLFTDLSEYDQEKATGGYSFFIQRTDINSSASDESTLSNGSVNYSYKQSAAYNLSQVTFGFNLDSLLGEGTISRVRKYGLSPLNLIYRLLVYMFM</sequence>
<protein>
    <submittedName>
        <fullName evidence="1">Uncharacterized protein</fullName>
    </submittedName>
</protein>
<name>A0A433NDQ0_CHLFR</name>
<organism evidence="1 2">
    <name type="scientific">Chlorogloeopsis fritschii PCC 6912</name>
    <dbReference type="NCBI Taxonomy" id="211165"/>
    <lineage>
        <taxon>Bacteria</taxon>
        <taxon>Bacillati</taxon>
        <taxon>Cyanobacteriota</taxon>
        <taxon>Cyanophyceae</taxon>
        <taxon>Nostocales</taxon>
        <taxon>Chlorogloeopsidaceae</taxon>
        <taxon>Chlorogloeopsis</taxon>
    </lineage>
</organism>
<keyword evidence="2" id="KW-1185">Reference proteome</keyword>
<dbReference type="AlphaFoldDB" id="A0A433NDQ0"/>
<reference evidence="1 2" key="1">
    <citation type="journal article" date="2019" name="Genome Biol. Evol.">
        <title>Day and night: Metabolic profiles and evolutionary relationships of six axenic non-marine cyanobacteria.</title>
        <authorList>
            <person name="Will S.E."/>
            <person name="Henke P."/>
            <person name="Boedeker C."/>
            <person name="Huang S."/>
            <person name="Brinkmann H."/>
            <person name="Rohde M."/>
            <person name="Jarek M."/>
            <person name="Friedl T."/>
            <person name="Seufert S."/>
            <person name="Schumacher M."/>
            <person name="Overmann J."/>
            <person name="Neumann-Schaal M."/>
            <person name="Petersen J."/>
        </authorList>
    </citation>
    <scope>NUCLEOTIDE SEQUENCE [LARGE SCALE GENOMIC DNA]</scope>
    <source>
        <strain evidence="1 2">PCC 6912</strain>
    </source>
</reference>
<comment type="caution">
    <text evidence="1">The sequence shown here is derived from an EMBL/GenBank/DDBJ whole genome shotgun (WGS) entry which is preliminary data.</text>
</comment>
<dbReference type="OrthoDB" id="518209at2"/>
<accession>A0A433NDQ0</accession>
<dbReference type="RefSeq" id="WP_016879315.1">
    <property type="nucleotide sequence ID" value="NZ_AJLN01000050.1"/>
</dbReference>